<keyword evidence="2 5" id="KW-0717">Septation</keyword>
<dbReference type="HAMAP" id="MF_01197">
    <property type="entry name" value="SepF"/>
    <property type="match status" value="1"/>
</dbReference>
<evidence type="ECO:0000256" key="5">
    <source>
        <dbReference type="HAMAP-Rule" id="MF_01197"/>
    </source>
</evidence>
<dbReference type="InterPro" id="IPR007561">
    <property type="entry name" value="Cell_div_SepF/SepF-rel"/>
</dbReference>
<evidence type="ECO:0000256" key="3">
    <source>
        <dbReference type="ARBA" id="ARBA00023306"/>
    </source>
</evidence>
<dbReference type="InterPro" id="IPR038594">
    <property type="entry name" value="SepF-like_sf"/>
</dbReference>
<evidence type="ECO:0000313" key="7">
    <source>
        <dbReference type="EMBL" id="MBE5023956.1"/>
    </source>
</evidence>
<reference evidence="7 8" key="1">
    <citation type="submission" date="2020-10" db="EMBL/GenBank/DDBJ databases">
        <title>ChiBAC.</title>
        <authorList>
            <person name="Zenner C."/>
            <person name="Hitch T.C.A."/>
            <person name="Clavel T."/>
        </authorList>
    </citation>
    <scope>NUCLEOTIDE SEQUENCE [LARGE SCALE GENOMIC DNA]</scope>
    <source>
        <strain evidence="7 8">DSM 107455</strain>
    </source>
</reference>
<comment type="caution">
    <text evidence="7">The sequence shown here is derived from an EMBL/GenBank/DDBJ whole genome shotgun (WGS) entry which is preliminary data.</text>
</comment>
<sequence length="207" mass="22806">MSFLDTIKDRLRGVDDYYEDDYYDEDYESDGYEQDDRRSRDTGGSGRLLGTTPRPEAESISVYTRSGRPVSTTPAEQPQSRGYGAYQPSDPYRASYDAPAPAASADLGATMRVTTSQLPPYVLRPVSYDDVQTVVQRVRTNQPVVLVFRNTNIETAKRILDFSFGFSYGVNGSVTELGDRVFAVLPAGASLSATDLDKLVADGDLVR</sequence>
<proteinExistence type="inferred from homology"/>
<dbReference type="InterPro" id="IPR023052">
    <property type="entry name" value="Cell_div_SepF"/>
</dbReference>
<dbReference type="Proteomes" id="UP001194273">
    <property type="component" value="Unassembled WGS sequence"/>
</dbReference>
<evidence type="ECO:0000256" key="4">
    <source>
        <dbReference type="ARBA" id="ARBA00044936"/>
    </source>
</evidence>
<evidence type="ECO:0000256" key="1">
    <source>
        <dbReference type="ARBA" id="ARBA00022618"/>
    </source>
</evidence>
<feature type="region of interest" description="Disordered" evidence="6">
    <location>
        <begin position="14"/>
        <end position="96"/>
    </location>
</feature>
<dbReference type="PANTHER" id="PTHR35798:SF1">
    <property type="entry name" value="CELL DIVISION PROTEIN SEPF"/>
    <property type="match status" value="1"/>
</dbReference>
<protein>
    <recommendedName>
        <fullName evidence="5">Cell division protein SepF</fullName>
    </recommendedName>
</protein>
<accession>A0ABR9QSB7</accession>
<comment type="subunit">
    <text evidence="5">Homodimer. Interacts with FtsZ.</text>
</comment>
<evidence type="ECO:0000256" key="6">
    <source>
        <dbReference type="SAM" id="MobiDB-lite"/>
    </source>
</evidence>
<dbReference type="GO" id="GO:0051301">
    <property type="term" value="P:cell division"/>
    <property type="evidence" value="ECO:0007669"/>
    <property type="project" value="UniProtKB-KW"/>
</dbReference>
<keyword evidence="1 5" id="KW-0132">Cell division</keyword>
<dbReference type="Pfam" id="PF04472">
    <property type="entry name" value="SepF"/>
    <property type="match status" value="1"/>
</dbReference>
<comment type="similarity">
    <text evidence="5">Belongs to the SepF family.</text>
</comment>
<dbReference type="Gene3D" id="3.30.110.150">
    <property type="entry name" value="SepF-like protein"/>
    <property type="match status" value="1"/>
</dbReference>
<keyword evidence="8" id="KW-1185">Reference proteome</keyword>
<dbReference type="PANTHER" id="PTHR35798">
    <property type="entry name" value="CELL DIVISION PROTEIN SEPF"/>
    <property type="match status" value="1"/>
</dbReference>
<keyword evidence="3 5" id="KW-0131">Cell cycle</keyword>
<organism evidence="7 8">
    <name type="scientific">Thermophilibacter gallinarum</name>
    <dbReference type="NCBI Taxonomy" id="2779357"/>
    <lineage>
        <taxon>Bacteria</taxon>
        <taxon>Bacillati</taxon>
        <taxon>Actinomycetota</taxon>
        <taxon>Coriobacteriia</taxon>
        <taxon>Coriobacteriales</taxon>
        <taxon>Atopobiaceae</taxon>
        <taxon>Thermophilibacter</taxon>
    </lineage>
</organism>
<dbReference type="EMBL" id="JADCJZ010000001">
    <property type="protein sequence ID" value="MBE5023956.1"/>
    <property type="molecule type" value="Genomic_DNA"/>
</dbReference>
<gene>
    <name evidence="5" type="primary">sepF</name>
    <name evidence="7" type="ORF">INF26_03685</name>
</gene>
<comment type="function">
    <text evidence="4 5">Cell division protein that is part of the divisome complex and is recruited early to the Z-ring. Probably stimulates Z-ring formation, perhaps through the cross-linking of FtsZ protofilaments. Its function overlaps with FtsA.</text>
</comment>
<feature type="compositionally biased region" description="Acidic residues" evidence="6">
    <location>
        <begin position="16"/>
        <end position="33"/>
    </location>
</feature>
<evidence type="ECO:0000256" key="2">
    <source>
        <dbReference type="ARBA" id="ARBA00023210"/>
    </source>
</evidence>
<feature type="compositionally biased region" description="Polar residues" evidence="6">
    <location>
        <begin position="61"/>
        <end position="80"/>
    </location>
</feature>
<name>A0ABR9QSB7_9ACTN</name>
<keyword evidence="5" id="KW-0963">Cytoplasm</keyword>
<dbReference type="RefSeq" id="WP_193529361.1">
    <property type="nucleotide sequence ID" value="NZ_JADCJZ010000001.1"/>
</dbReference>
<comment type="subcellular location">
    <subcellularLocation>
        <location evidence="5">Cytoplasm</location>
    </subcellularLocation>
    <text evidence="5">Localizes to the division site, in a FtsZ-dependent manner.</text>
</comment>
<evidence type="ECO:0000313" key="8">
    <source>
        <dbReference type="Proteomes" id="UP001194273"/>
    </source>
</evidence>